<dbReference type="GO" id="GO:0003677">
    <property type="term" value="F:DNA binding"/>
    <property type="evidence" value="ECO:0007669"/>
    <property type="project" value="InterPro"/>
</dbReference>
<name>A0A9N8ZKN0_9GLOM</name>
<keyword evidence="4" id="KW-1185">Reference proteome</keyword>
<dbReference type="OrthoDB" id="2393464at2759"/>
<dbReference type="InterPro" id="IPR025246">
    <property type="entry name" value="IS30-like_HTH"/>
</dbReference>
<dbReference type="InterPro" id="IPR002492">
    <property type="entry name" value="Transposase_Tc1-like"/>
</dbReference>
<dbReference type="Gene3D" id="3.30.420.10">
    <property type="entry name" value="Ribonuclease H-like superfamily/Ribonuclease H"/>
    <property type="match status" value="1"/>
</dbReference>
<dbReference type="InterPro" id="IPR036397">
    <property type="entry name" value="RNaseH_sf"/>
</dbReference>
<protein>
    <submittedName>
        <fullName evidence="3">1118_t:CDS:1</fullName>
    </submittedName>
</protein>
<comment type="caution">
    <text evidence="3">The sequence shown here is derived from an EMBL/GenBank/DDBJ whole genome shotgun (WGS) entry which is preliminary data.</text>
</comment>
<organism evidence="3 4">
    <name type="scientific">Paraglomus brasilianum</name>
    <dbReference type="NCBI Taxonomy" id="144538"/>
    <lineage>
        <taxon>Eukaryota</taxon>
        <taxon>Fungi</taxon>
        <taxon>Fungi incertae sedis</taxon>
        <taxon>Mucoromycota</taxon>
        <taxon>Glomeromycotina</taxon>
        <taxon>Glomeromycetes</taxon>
        <taxon>Paraglomerales</taxon>
        <taxon>Paraglomeraceae</taxon>
        <taxon>Paraglomus</taxon>
    </lineage>
</organism>
<dbReference type="AlphaFoldDB" id="A0A9N8ZKN0"/>
<feature type="domain" description="Transposase IS30-like HTH" evidence="2">
    <location>
        <begin position="5"/>
        <end position="45"/>
    </location>
</feature>
<dbReference type="GO" id="GO:0015074">
    <property type="term" value="P:DNA integration"/>
    <property type="evidence" value="ECO:0007669"/>
    <property type="project" value="InterPro"/>
</dbReference>
<feature type="domain" description="Transposase Tc1-like" evidence="1">
    <location>
        <begin position="72"/>
        <end position="105"/>
    </location>
</feature>
<evidence type="ECO:0000259" key="1">
    <source>
        <dbReference type="Pfam" id="PF01498"/>
    </source>
</evidence>
<evidence type="ECO:0000313" key="4">
    <source>
        <dbReference type="Proteomes" id="UP000789739"/>
    </source>
</evidence>
<proteinExistence type="predicted"/>
<evidence type="ECO:0000259" key="2">
    <source>
        <dbReference type="Pfam" id="PF13936"/>
    </source>
</evidence>
<gene>
    <name evidence="3" type="ORF">PBRASI_LOCUS2520</name>
</gene>
<dbReference type="Proteomes" id="UP000789739">
    <property type="component" value="Unassembled WGS sequence"/>
</dbReference>
<reference evidence="3" key="1">
    <citation type="submission" date="2021-06" db="EMBL/GenBank/DDBJ databases">
        <authorList>
            <person name="Kallberg Y."/>
            <person name="Tangrot J."/>
            <person name="Rosling A."/>
        </authorList>
    </citation>
    <scope>NUCLEOTIDE SEQUENCE</scope>
    <source>
        <strain evidence="3">BR232B</strain>
    </source>
</reference>
<dbReference type="Pfam" id="PF13936">
    <property type="entry name" value="HTH_38"/>
    <property type="match status" value="1"/>
</dbReference>
<evidence type="ECO:0000313" key="3">
    <source>
        <dbReference type="EMBL" id="CAG8499285.1"/>
    </source>
</evidence>
<dbReference type="EMBL" id="CAJVPI010000200">
    <property type="protein sequence ID" value="CAG8499285.1"/>
    <property type="molecule type" value="Genomic_DNA"/>
</dbReference>
<accession>A0A9N8ZKN0</accession>
<dbReference type="Pfam" id="PF01498">
    <property type="entry name" value="HTH_Tnp_Tc3_2"/>
    <property type="match status" value="1"/>
</dbReference>
<dbReference type="GO" id="GO:0006313">
    <property type="term" value="P:DNA transposition"/>
    <property type="evidence" value="ECO:0007669"/>
    <property type="project" value="InterPro"/>
</dbReference>
<sequence>MASSSRSELTLFERGEIVGAWKCGLSEPIIAAHLNRAPATVHRVIVANHDCQQEKPPTRTGRPKKITSRDNRHLHEIGFHGRVGVRKPLVTERNRTKRLCWAKERQGWSSEWDCIIWSDEVMVGGGYGEGLMKDMM</sequence>